<accession>A0A418AY78</accession>
<dbReference type="SUPFAM" id="SSF48371">
    <property type="entry name" value="ARM repeat"/>
    <property type="match status" value="1"/>
</dbReference>
<protein>
    <recommendedName>
        <fullName evidence="3">Cyclic nucleotide-binding domain-containing protein</fullName>
    </recommendedName>
</protein>
<reference evidence="1 2" key="1">
    <citation type="submission" date="2018-08" db="EMBL/GenBank/DDBJ databases">
        <title>Aphanomyces genome sequencing and annotation.</title>
        <authorList>
            <person name="Minardi D."/>
            <person name="Oidtmann B."/>
            <person name="Van Der Giezen M."/>
            <person name="Studholme D.J."/>
        </authorList>
    </citation>
    <scope>NUCLEOTIDE SEQUENCE [LARGE SCALE GENOMIC DNA]</scope>
    <source>
        <strain evidence="1 2">NJM0002</strain>
    </source>
</reference>
<dbReference type="SUPFAM" id="SSF51206">
    <property type="entry name" value="cAMP-binding domain-like"/>
    <property type="match status" value="1"/>
</dbReference>
<name>A0A418AY78_9STRA</name>
<dbReference type="InterPro" id="IPR016024">
    <property type="entry name" value="ARM-type_fold"/>
</dbReference>
<sequence>MLFRAQPCSATFAHLDADKVARFFIQTVRILRQGPMKDSNIISPSMMEQLVVAIGFVHESRLASLLCMLEMLFSVSTEYKCQLLSLNLTSSLAASLATANKQANARYTLSLLSFLSSLVNNDTSVHPFIVQDKALLRQIFSVLQLRFQFVPEYKCMSLQHPNGKDQIGVLVAAAKVLHRISSTHQEACTMFQDLELDLPQSSKASQNGASVSVEVAVSNDRPILRTLLDLLLASESNALQLHLLGICLHLAEANGVYVVVRLCGHGGIQILFDLIFHDCIRIKDKSVQLLRVLILQSEMNVPRPTLLLSAHPAAISTSSAKLDRYAKSARSVVAPPTRRTTTVHKTGKPPQSRFNDDIDAVPVESVALIIGRIVLCGLFPVYGRRLEDLTLGSQATQIDFIWIEDMLRRLVVFGLLSPAELQIVSRCMTIQRYLAHRTILTEPGLHIITSGKVLWQLETALDDVSLTLDKGCIVGVSTCLGLVSTEKATAMCAVVALVLTKHDLEHAIPAPIQAKIHAAMRKMATVYPCNITEAPSWPTYLSLFKLKAMQRLQQHQSQYLFRDSRHSTTPPEDVCDLIASVCSALSLSKDIARVNVSSLVQLITDAKQWLPSRQPLTRSLVYVVHSYLRAQPQPNTRVHSMLLRLGRPRGGSGAAFVASTWTASTATDDDIPFLNRVFYVLGQFTSYCCTGTGRASCGKVVSKSKCSCTLVARRVVMSHVRLSLFRDTMILMDSSTSPIRIDHSIVFAVCGHLFRTQNYKLAQYLSTLPTRLVHAFVDDAINFSEESPSATR</sequence>
<dbReference type="VEuPathDB" id="FungiDB:H310_06941"/>
<dbReference type="InterPro" id="IPR014710">
    <property type="entry name" value="RmlC-like_jellyroll"/>
</dbReference>
<keyword evidence="2" id="KW-1185">Reference proteome</keyword>
<comment type="caution">
    <text evidence="1">The sequence shown here is derived from an EMBL/GenBank/DDBJ whole genome shotgun (WGS) entry which is preliminary data.</text>
</comment>
<proteinExistence type="predicted"/>
<dbReference type="InterPro" id="IPR018490">
    <property type="entry name" value="cNMP-bd_dom_sf"/>
</dbReference>
<dbReference type="EMBL" id="QUSY01000300">
    <property type="protein sequence ID" value="RHY30570.1"/>
    <property type="molecule type" value="Genomic_DNA"/>
</dbReference>
<evidence type="ECO:0000313" key="1">
    <source>
        <dbReference type="EMBL" id="RHY30570.1"/>
    </source>
</evidence>
<dbReference type="Proteomes" id="UP000285060">
    <property type="component" value="Unassembled WGS sequence"/>
</dbReference>
<organism evidence="1 2">
    <name type="scientific">Aphanomyces invadans</name>
    <dbReference type="NCBI Taxonomy" id="157072"/>
    <lineage>
        <taxon>Eukaryota</taxon>
        <taxon>Sar</taxon>
        <taxon>Stramenopiles</taxon>
        <taxon>Oomycota</taxon>
        <taxon>Saprolegniomycetes</taxon>
        <taxon>Saprolegniales</taxon>
        <taxon>Verrucalvaceae</taxon>
        <taxon>Aphanomyces</taxon>
    </lineage>
</organism>
<dbReference type="AlphaFoldDB" id="A0A418AY78"/>
<evidence type="ECO:0008006" key="3">
    <source>
        <dbReference type="Google" id="ProtNLM"/>
    </source>
</evidence>
<dbReference type="Gene3D" id="2.60.120.10">
    <property type="entry name" value="Jelly Rolls"/>
    <property type="match status" value="1"/>
</dbReference>
<evidence type="ECO:0000313" key="2">
    <source>
        <dbReference type="Proteomes" id="UP000285060"/>
    </source>
</evidence>
<gene>
    <name evidence="1" type="ORF">DYB32_005664</name>
</gene>